<dbReference type="Proteomes" id="UP000000226">
    <property type="component" value="Chromosome 5"/>
</dbReference>
<evidence type="ECO:0000313" key="1">
    <source>
        <dbReference type="EMBL" id="ESW21186.1"/>
    </source>
</evidence>
<protein>
    <submittedName>
        <fullName evidence="1">Uncharacterized protein</fullName>
    </submittedName>
</protein>
<proteinExistence type="predicted"/>
<dbReference type="Gramene" id="ESW21186">
    <property type="protein sequence ID" value="ESW21186"/>
    <property type="gene ID" value="PHAVU_005G049400g"/>
</dbReference>
<keyword evidence="2" id="KW-1185">Reference proteome</keyword>
<name>V7BX98_PHAVU</name>
<evidence type="ECO:0000313" key="2">
    <source>
        <dbReference type="Proteomes" id="UP000000226"/>
    </source>
</evidence>
<dbReference type="AlphaFoldDB" id="V7BX98"/>
<organism evidence="1 2">
    <name type="scientific">Phaseolus vulgaris</name>
    <name type="common">Kidney bean</name>
    <name type="synonym">French bean</name>
    <dbReference type="NCBI Taxonomy" id="3885"/>
    <lineage>
        <taxon>Eukaryota</taxon>
        <taxon>Viridiplantae</taxon>
        <taxon>Streptophyta</taxon>
        <taxon>Embryophyta</taxon>
        <taxon>Tracheophyta</taxon>
        <taxon>Spermatophyta</taxon>
        <taxon>Magnoliopsida</taxon>
        <taxon>eudicotyledons</taxon>
        <taxon>Gunneridae</taxon>
        <taxon>Pentapetalae</taxon>
        <taxon>rosids</taxon>
        <taxon>fabids</taxon>
        <taxon>Fabales</taxon>
        <taxon>Fabaceae</taxon>
        <taxon>Papilionoideae</taxon>
        <taxon>50 kb inversion clade</taxon>
        <taxon>NPAAA clade</taxon>
        <taxon>indigoferoid/millettioid clade</taxon>
        <taxon>Phaseoleae</taxon>
        <taxon>Phaseolus</taxon>
    </lineage>
</organism>
<sequence length="89" mass="10055">MGKSNYSTWTSKIRLSGLCYKSHLTTTVEFIPLECKQWIKIDALCGAIKSTICTFKSIFCPHEMCTLVRSEACAIYTNGKCLYDVCQDL</sequence>
<accession>V7BX98</accession>
<reference evidence="2" key="1">
    <citation type="journal article" date="2014" name="Nat. Genet.">
        <title>A reference genome for common bean and genome-wide analysis of dual domestications.</title>
        <authorList>
            <person name="Schmutz J."/>
            <person name="McClean P.E."/>
            <person name="Mamidi S."/>
            <person name="Wu G.A."/>
            <person name="Cannon S.B."/>
            <person name="Grimwood J."/>
            <person name="Jenkins J."/>
            <person name="Shu S."/>
            <person name="Song Q."/>
            <person name="Chavarro C."/>
            <person name="Torres-Torres M."/>
            <person name="Geffroy V."/>
            <person name="Moghaddam S.M."/>
            <person name="Gao D."/>
            <person name="Abernathy B."/>
            <person name="Barry K."/>
            <person name="Blair M."/>
            <person name="Brick M.A."/>
            <person name="Chovatia M."/>
            <person name="Gepts P."/>
            <person name="Goodstein D.M."/>
            <person name="Gonzales M."/>
            <person name="Hellsten U."/>
            <person name="Hyten D.L."/>
            <person name="Jia G."/>
            <person name="Kelly J.D."/>
            <person name="Kudrna D."/>
            <person name="Lee R."/>
            <person name="Richard M.M."/>
            <person name="Miklas P.N."/>
            <person name="Osorno J.M."/>
            <person name="Rodrigues J."/>
            <person name="Thareau V."/>
            <person name="Urrea C.A."/>
            <person name="Wang M."/>
            <person name="Yu Y."/>
            <person name="Zhang M."/>
            <person name="Wing R.A."/>
            <person name="Cregan P.B."/>
            <person name="Rokhsar D.S."/>
            <person name="Jackson S.A."/>
        </authorList>
    </citation>
    <scope>NUCLEOTIDE SEQUENCE [LARGE SCALE GENOMIC DNA]</scope>
    <source>
        <strain evidence="2">cv. G19833</strain>
    </source>
</reference>
<gene>
    <name evidence="1" type="ORF">PHAVU_005G049400g</name>
</gene>
<dbReference type="EMBL" id="CM002292">
    <property type="protein sequence ID" value="ESW21186.1"/>
    <property type="molecule type" value="Genomic_DNA"/>
</dbReference>